<dbReference type="FunCoup" id="D6WZJ1">
    <property type="interactions" value="44"/>
</dbReference>
<dbReference type="STRING" id="7070.D6WZJ1"/>
<evidence type="ECO:0000313" key="3">
    <source>
        <dbReference type="EMBL" id="EFA09696.1"/>
    </source>
</evidence>
<keyword evidence="1" id="KW-0472">Membrane</keyword>
<evidence type="ECO:0000256" key="1">
    <source>
        <dbReference type="SAM" id="Phobius"/>
    </source>
</evidence>
<dbReference type="PANTHER" id="PTHR21879:SF22">
    <property type="entry name" value="FI03362P-RELATED"/>
    <property type="match status" value="1"/>
</dbReference>
<reference evidence="3 4" key="2">
    <citation type="journal article" date="2010" name="Nucleic Acids Res.">
        <title>BeetleBase in 2010: revisions to provide comprehensive genomic information for Tribolium castaneum.</title>
        <authorList>
            <person name="Kim H.S."/>
            <person name="Murphy T."/>
            <person name="Xia J."/>
            <person name="Caragea D."/>
            <person name="Park Y."/>
            <person name="Beeman R.W."/>
            <person name="Lorenzen M.D."/>
            <person name="Butcher S."/>
            <person name="Manak J.R."/>
            <person name="Brown S.J."/>
        </authorList>
    </citation>
    <scope>GENOME REANNOTATION</scope>
    <source>
        <strain evidence="3 4">Georgia GA2</strain>
    </source>
</reference>
<sequence length="188" mass="20740">MLRLIVVTLCVSAATCGDSKCANGDFQCELVEFLDELDREPAVDVLGLTLVRKSGHFRARTDPGLIERFVQFVESHEVKIAPSITDRNWENEARTKKLKKILFPILMFLKLKAAIVIPAVLALMGALAVKGFGMSLVALTVAVGVALKNFVAEEHYHHGPKVAYEIVPQVWQRNAMEQGAPLAYQPIS</sequence>
<dbReference type="Pfam" id="PF07898">
    <property type="entry name" value="DUF1676"/>
    <property type="match status" value="1"/>
</dbReference>
<dbReference type="InterPro" id="IPR012464">
    <property type="entry name" value="DUF1676"/>
</dbReference>
<feature type="chain" id="PRO_5003090417" evidence="2">
    <location>
        <begin position="18"/>
        <end position="188"/>
    </location>
</feature>
<dbReference type="HOGENOM" id="CLU_1442829_0_0_1"/>
<keyword evidence="4" id="KW-1185">Reference proteome</keyword>
<feature type="transmembrane region" description="Helical" evidence="1">
    <location>
        <begin position="132"/>
        <end position="151"/>
    </location>
</feature>
<dbReference type="PhylomeDB" id="D6WZJ1"/>
<organism evidence="3 4">
    <name type="scientific">Tribolium castaneum</name>
    <name type="common">Red flour beetle</name>
    <dbReference type="NCBI Taxonomy" id="7070"/>
    <lineage>
        <taxon>Eukaryota</taxon>
        <taxon>Metazoa</taxon>
        <taxon>Ecdysozoa</taxon>
        <taxon>Arthropoda</taxon>
        <taxon>Hexapoda</taxon>
        <taxon>Insecta</taxon>
        <taxon>Pterygota</taxon>
        <taxon>Neoptera</taxon>
        <taxon>Endopterygota</taxon>
        <taxon>Coleoptera</taxon>
        <taxon>Polyphaga</taxon>
        <taxon>Cucujiformia</taxon>
        <taxon>Tenebrionidae</taxon>
        <taxon>Tenebrionidae incertae sedis</taxon>
        <taxon>Tribolium</taxon>
    </lineage>
</organism>
<dbReference type="GO" id="GO:0016020">
    <property type="term" value="C:membrane"/>
    <property type="evidence" value="ECO:0000318"/>
    <property type="project" value="GO_Central"/>
</dbReference>
<feature type="transmembrane region" description="Helical" evidence="1">
    <location>
        <begin position="101"/>
        <end position="126"/>
    </location>
</feature>
<dbReference type="PANTHER" id="PTHR21879">
    <property type="entry name" value="FI03362P-RELATED-RELATED"/>
    <property type="match status" value="1"/>
</dbReference>
<dbReference type="EMBL" id="KQ971372">
    <property type="protein sequence ID" value="EFA09696.1"/>
    <property type="molecule type" value="Genomic_DNA"/>
</dbReference>
<protein>
    <submittedName>
        <fullName evidence="3">Uncharacterized protein</fullName>
    </submittedName>
</protein>
<reference evidence="3 4" key="1">
    <citation type="journal article" date="2008" name="Nature">
        <title>The genome of the model beetle and pest Tribolium castaneum.</title>
        <authorList>
            <consortium name="Tribolium Genome Sequencing Consortium"/>
            <person name="Richards S."/>
            <person name="Gibbs R.A."/>
            <person name="Weinstock G.M."/>
            <person name="Brown S.J."/>
            <person name="Denell R."/>
            <person name="Beeman R.W."/>
            <person name="Gibbs R."/>
            <person name="Beeman R.W."/>
            <person name="Brown S.J."/>
            <person name="Bucher G."/>
            <person name="Friedrich M."/>
            <person name="Grimmelikhuijzen C.J."/>
            <person name="Klingler M."/>
            <person name="Lorenzen M."/>
            <person name="Richards S."/>
            <person name="Roth S."/>
            <person name="Schroder R."/>
            <person name="Tautz D."/>
            <person name="Zdobnov E.M."/>
            <person name="Muzny D."/>
            <person name="Gibbs R.A."/>
            <person name="Weinstock G.M."/>
            <person name="Attaway T."/>
            <person name="Bell S."/>
            <person name="Buhay C.J."/>
            <person name="Chandrabose M.N."/>
            <person name="Chavez D."/>
            <person name="Clerk-Blankenburg K.P."/>
            <person name="Cree A."/>
            <person name="Dao M."/>
            <person name="Davis C."/>
            <person name="Chacko J."/>
            <person name="Dinh H."/>
            <person name="Dugan-Rocha S."/>
            <person name="Fowler G."/>
            <person name="Garner T.T."/>
            <person name="Garnes J."/>
            <person name="Gnirke A."/>
            <person name="Hawes A."/>
            <person name="Hernandez J."/>
            <person name="Hines S."/>
            <person name="Holder M."/>
            <person name="Hume J."/>
            <person name="Jhangiani S.N."/>
            <person name="Joshi V."/>
            <person name="Khan Z.M."/>
            <person name="Jackson L."/>
            <person name="Kovar C."/>
            <person name="Kowis A."/>
            <person name="Lee S."/>
            <person name="Lewis L.R."/>
            <person name="Margolis J."/>
            <person name="Morgan M."/>
            <person name="Nazareth L.V."/>
            <person name="Nguyen N."/>
            <person name="Okwuonu G."/>
            <person name="Parker D."/>
            <person name="Richards S."/>
            <person name="Ruiz S.J."/>
            <person name="Santibanez J."/>
            <person name="Savard J."/>
            <person name="Scherer S.E."/>
            <person name="Schneider B."/>
            <person name="Sodergren E."/>
            <person name="Tautz D."/>
            <person name="Vattahil S."/>
            <person name="Villasana D."/>
            <person name="White C.S."/>
            <person name="Wright R."/>
            <person name="Park Y."/>
            <person name="Beeman R.W."/>
            <person name="Lord J."/>
            <person name="Oppert B."/>
            <person name="Lorenzen M."/>
            <person name="Brown S."/>
            <person name="Wang L."/>
            <person name="Savard J."/>
            <person name="Tautz D."/>
            <person name="Richards S."/>
            <person name="Weinstock G."/>
            <person name="Gibbs R.A."/>
            <person name="Liu Y."/>
            <person name="Worley K."/>
            <person name="Weinstock G."/>
            <person name="Elsik C.G."/>
            <person name="Reese J.T."/>
            <person name="Elhaik E."/>
            <person name="Landan G."/>
            <person name="Graur D."/>
            <person name="Arensburger P."/>
            <person name="Atkinson P."/>
            <person name="Beeman R.W."/>
            <person name="Beidler J."/>
            <person name="Brown S.J."/>
            <person name="Demuth J.P."/>
            <person name="Drury D.W."/>
            <person name="Du Y.Z."/>
            <person name="Fujiwara H."/>
            <person name="Lorenzen M."/>
            <person name="Maselli V."/>
            <person name="Osanai M."/>
            <person name="Park Y."/>
            <person name="Robertson H.M."/>
            <person name="Tu Z."/>
            <person name="Wang J.J."/>
            <person name="Wang S."/>
            <person name="Richards S."/>
            <person name="Song H."/>
            <person name="Zhang L."/>
            <person name="Sodergren E."/>
            <person name="Werner D."/>
            <person name="Stanke M."/>
            <person name="Morgenstern B."/>
            <person name="Solovyev V."/>
            <person name="Kosarev P."/>
            <person name="Brown G."/>
            <person name="Chen H.C."/>
            <person name="Ermolaeva O."/>
            <person name="Hlavina W."/>
            <person name="Kapustin Y."/>
            <person name="Kiryutin B."/>
            <person name="Kitts P."/>
            <person name="Maglott D."/>
            <person name="Pruitt K."/>
            <person name="Sapojnikov V."/>
            <person name="Souvorov A."/>
            <person name="Mackey A.J."/>
            <person name="Waterhouse R.M."/>
            <person name="Wyder S."/>
            <person name="Zdobnov E.M."/>
            <person name="Zdobnov E.M."/>
            <person name="Wyder S."/>
            <person name="Kriventseva E.V."/>
            <person name="Kadowaki T."/>
            <person name="Bork P."/>
            <person name="Aranda M."/>
            <person name="Bao R."/>
            <person name="Beermann A."/>
            <person name="Berns N."/>
            <person name="Bolognesi R."/>
            <person name="Bonneton F."/>
            <person name="Bopp D."/>
            <person name="Brown S.J."/>
            <person name="Bucher G."/>
            <person name="Butts T."/>
            <person name="Chaumot A."/>
            <person name="Denell R.E."/>
            <person name="Ferrier D.E."/>
            <person name="Friedrich M."/>
            <person name="Gordon C.M."/>
            <person name="Jindra M."/>
            <person name="Klingler M."/>
            <person name="Lan Q."/>
            <person name="Lattorff H.M."/>
            <person name="Laudet V."/>
            <person name="von Levetsow C."/>
            <person name="Liu Z."/>
            <person name="Lutz R."/>
            <person name="Lynch J.A."/>
            <person name="da Fonseca R.N."/>
            <person name="Posnien N."/>
            <person name="Reuter R."/>
            <person name="Roth S."/>
            <person name="Savard J."/>
            <person name="Schinko J.B."/>
            <person name="Schmitt C."/>
            <person name="Schoppmeier M."/>
            <person name="Schroder R."/>
            <person name="Shippy T.D."/>
            <person name="Simonnet F."/>
            <person name="Marques-Souza H."/>
            <person name="Tautz D."/>
            <person name="Tomoyasu Y."/>
            <person name="Trauner J."/>
            <person name="Van der Zee M."/>
            <person name="Vervoort M."/>
            <person name="Wittkopp N."/>
            <person name="Wimmer E.A."/>
            <person name="Yang X."/>
            <person name="Jones A.K."/>
            <person name="Sattelle D.B."/>
            <person name="Ebert P.R."/>
            <person name="Nelson D."/>
            <person name="Scott J.G."/>
            <person name="Beeman R.W."/>
            <person name="Muthukrishnan S."/>
            <person name="Kramer K.J."/>
            <person name="Arakane Y."/>
            <person name="Beeman R.W."/>
            <person name="Zhu Q."/>
            <person name="Hogenkamp D."/>
            <person name="Dixit R."/>
            <person name="Oppert B."/>
            <person name="Jiang H."/>
            <person name="Zou Z."/>
            <person name="Marshall J."/>
            <person name="Elpidina E."/>
            <person name="Vinokurov K."/>
            <person name="Oppert C."/>
            <person name="Zou Z."/>
            <person name="Evans J."/>
            <person name="Lu Z."/>
            <person name="Zhao P."/>
            <person name="Sumathipala N."/>
            <person name="Altincicek B."/>
            <person name="Vilcinskas A."/>
            <person name="Williams M."/>
            <person name="Hultmark D."/>
            <person name="Hetru C."/>
            <person name="Jiang H."/>
            <person name="Grimmelikhuijzen C.J."/>
            <person name="Hauser F."/>
            <person name="Cazzamali G."/>
            <person name="Williamson M."/>
            <person name="Park Y."/>
            <person name="Li B."/>
            <person name="Tanaka Y."/>
            <person name="Predel R."/>
            <person name="Neupert S."/>
            <person name="Schachtner J."/>
            <person name="Verleyen P."/>
            <person name="Raible F."/>
            <person name="Bork P."/>
            <person name="Friedrich M."/>
            <person name="Walden K.K."/>
            <person name="Robertson H.M."/>
            <person name="Angeli S."/>
            <person name="Foret S."/>
            <person name="Bucher G."/>
            <person name="Schuetz S."/>
            <person name="Maleszka R."/>
            <person name="Wimmer E.A."/>
            <person name="Beeman R.W."/>
            <person name="Lorenzen M."/>
            <person name="Tomoyasu Y."/>
            <person name="Miller S.C."/>
            <person name="Grossmann D."/>
            <person name="Bucher G."/>
        </authorList>
    </citation>
    <scope>NUCLEOTIDE SEQUENCE [LARGE SCALE GENOMIC DNA]</scope>
    <source>
        <strain evidence="3 4">Georgia GA2</strain>
    </source>
</reference>
<dbReference type="InParanoid" id="D6WZJ1"/>
<dbReference type="Proteomes" id="UP000007266">
    <property type="component" value="Linkage group 9"/>
</dbReference>
<name>D6WZJ1_TRICA</name>
<gene>
    <name evidence="3" type="primary">AUGUSTUS-3.0.2_11828</name>
    <name evidence="3" type="ORF">TcasGA2_TC011828</name>
</gene>
<accession>D6WZJ1</accession>
<keyword evidence="2" id="KW-0732">Signal</keyword>
<dbReference type="AlphaFoldDB" id="D6WZJ1"/>
<feature type="signal peptide" evidence="2">
    <location>
        <begin position="1"/>
        <end position="17"/>
    </location>
</feature>
<dbReference type="eggNOG" id="ENOG502SDB8">
    <property type="taxonomic scope" value="Eukaryota"/>
</dbReference>
<evidence type="ECO:0000313" key="4">
    <source>
        <dbReference type="Proteomes" id="UP000007266"/>
    </source>
</evidence>
<keyword evidence="1" id="KW-1133">Transmembrane helix</keyword>
<keyword evidence="1" id="KW-0812">Transmembrane</keyword>
<proteinExistence type="predicted"/>
<evidence type="ECO:0000256" key="2">
    <source>
        <dbReference type="SAM" id="SignalP"/>
    </source>
</evidence>